<evidence type="ECO:0000256" key="3">
    <source>
        <dbReference type="ARBA" id="ARBA00022692"/>
    </source>
</evidence>
<evidence type="ECO:0000313" key="9">
    <source>
        <dbReference type="Proteomes" id="UP000000321"/>
    </source>
</evidence>
<dbReference type="PANTHER" id="PTHR23427">
    <property type="entry name" value="SURFEIT LOCUS PROTEIN"/>
    <property type="match status" value="1"/>
</dbReference>
<evidence type="ECO:0000256" key="1">
    <source>
        <dbReference type="ARBA" id="ARBA00004370"/>
    </source>
</evidence>
<evidence type="ECO:0000256" key="6">
    <source>
        <dbReference type="RuleBase" id="RU363076"/>
    </source>
</evidence>
<keyword evidence="4 6" id="KW-1133">Transmembrane helix</keyword>
<gene>
    <name evidence="8" type="ORF">SI859A1_02796</name>
</gene>
<protein>
    <recommendedName>
        <fullName evidence="6">SURF1-like protein</fullName>
    </recommendedName>
</protein>
<name>Q1YGN0_AURMS</name>
<comment type="subcellular location">
    <subcellularLocation>
        <location evidence="6">Cell membrane</location>
        <topology evidence="6">Multi-pass membrane protein</topology>
    </subcellularLocation>
    <subcellularLocation>
        <location evidence="1">Membrane</location>
    </subcellularLocation>
</comment>
<evidence type="ECO:0000256" key="5">
    <source>
        <dbReference type="ARBA" id="ARBA00023136"/>
    </source>
</evidence>
<proteinExistence type="inferred from homology"/>
<keyword evidence="9" id="KW-1185">Reference proteome</keyword>
<dbReference type="InterPro" id="IPR045214">
    <property type="entry name" value="Surf1/Surf4"/>
</dbReference>
<evidence type="ECO:0000256" key="2">
    <source>
        <dbReference type="ARBA" id="ARBA00007165"/>
    </source>
</evidence>
<feature type="transmembrane region" description="Helical" evidence="6">
    <location>
        <begin position="26"/>
        <end position="46"/>
    </location>
</feature>
<evidence type="ECO:0000313" key="8">
    <source>
        <dbReference type="EMBL" id="EAS49195.1"/>
    </source>
</evidence>
<reference evidence="8 9" key="1">
    <citation type="journal article" date="2008" name="Appl. Environ. Microbiol.">
        <title>Genomic insights into Mn(II) oxidation by the marine alphaproteobacterium Aurantimonas sp. strain SI85-9A1.</title>
        <authorList>
            <person name="Dick G.J."/>
            <person name="Podell S."/>
            <person name="Johnson H.A."/>
            <person name="Rivera-Espinoza Y."/>
            <person name="Bernier-Latmani R."/>
            <person name="McCarthy J.K."/>
            <person name="Torpey J.W."/>
            <person name="Clement B.G."/>
            <person name="Gaasterland T."/>
            <person name="Tebo B.M."/>
        </authorList>
    </citation>
    <scope>NUCLEOTIDE SEQUENCE [LARGE SCALE GENOMIC DNA]</scope>
    <source>
        <strain evidence="8 9">SI85-9A1</strain>
    </source>
</reference>
<dbReference type="RefSeq" id="WP_009210615.1">
    <property type="nucleotide sequence ID" value="NZ_BBWP01000008.1"/>
</dbReference>
<accession>Q1YGN0</accession>
<dbReference type="Proteomes" id="UP000000321">
    <property type="component" value="Unassembled WGS sequence"/>
</dbReference>
<sequence length="266" mass="29119">MMSDSASSIGAGGVGYVPRRMSRGKFWFALLACLVGIAILLGLGSWQVERMQWKQAMLERIDARVHAEPIDLATLRARFADTGDVDYTPVTVTGRFLHEGERFMLTTFEGKPGWNVFTPLMTDANAVVFVNRGYVPYEMRDPASRAEGQSEGVVSVTGLARDPPRETPGYFVPDNEPGNDTFFWRDIDAMAEGLTLDAGVTVLPFFVDAGRAETPDGGPIGGTTVIDIPNNHLQYAITWYGLALVLIVMTGMLIVGDLRAARREAR</sequence>
<dbReference type="HOGENOM" id="CLU_047737_4_1_5"/>
<comment type="similarity">
    <text evidence="2 6">Belongs to the SURF1 family.</text>
</comment>
<keyword evidence="6" id="KW-1003">Cell membrane</keyword>
<dbReference type="GO" id="GO:0005886">
    <property type="term" value="C:plasma membrane"/>
    <property type="evidence" value="ECO:0007669"/>
    <property type="project" value="UniProtKB-SubCell"/>
</dbReference>
<comment type="caution">
    <text evidence="8">The sequence shown here is derived from an EMBL/GenBank/DDBJ whole genome shotgun (WGS) entry which is preliminary data.</text>
</comment>
<dbReference type="CDD" id="cd06662">
    <property type="entry name" value="SURF1"/>
    <property type="match status" value="1"/>
</dbReference>
<dbReference type="PANTHER" id="PTHR23427:SF2">
    <property type="entry name" value="SURFEIT LOCUS PROTEIN 1"/>
    <property type="match status" value="1"/>
</dbReference>
<dbReference type="PROSITE" id="PS50895">
    <property type="entry name" value="SURF1"/>
    <property type="match status" value="1"/>
</dbReference>
<evidence type="ECO:0000256" key="7">
    <source>
        <dbReference type="SAM" id="MobiDB-lite"/>
    </source>
</evidence>
<keyword evidence="5 6" id="KW-0472">Membrane</keyword>
<feature type="transmembrane region" description="Helical" evidence="6">
    <location>
        <begin position="237"/>
        <end position="256"/>
    </location>
</feature>
<feature type="region of interest" description="Disordered" evidence="7">
    <location>
        <begin position="146"/>
        <end position="172"/>
    </location>
</feature>
<dbReference type="Pfam" id="PF02104">
    <property type="entry name" value="SURF1"/>
    <property type="match status" value="1"/>
</dbReference>
<dbReference type="EMBL" id="AAPJ01000005">
    <property type="protein sequence ID" value="EAS49195.1"/>
    <property type="molecule type" value="Genomic_DNA"/>
</dbReference>
<evidence type="ECO:0000256" key="4">
    <source>
        <dbReference type="ARBA" id="ARBA00022989"/>
    </source>
</evidence>
<organism evidence="8 9">
    <name type="scientific">Aurantimonas manganoxydans (strain ATCC BAA-1229 / DSM 21871 / SI85-9A1)</name>
    <dbReference type="NCBI Taxonomy" id="287752"/>
    <lineage>
        <taxon>Bacteria</taxon>
        <taxon>Pseudomonadati</taxon>
        <taxon>Pseudomonadota</taxon>
        <taxon>Alphaproteobacteria</taxon>
        <taxon>Hyphomicrobiales</taxon>
        <taxon>Aurantimonadaceae</taxon>
        <taxon>Aurantimonas</taxon>
    </lineage>
</organism>
<dbReference type="BioCyc" id="AURANTIMONAS:SI859A1_02796-MONOMER"/>
<keyword evidence="3 6" id="KW-0812">Transmembrane</keyword>
<dbReference type="InterPro" id="IPR002994">
    <property type="entry name" value="Surf1/Shy1"/>
</dbReference>
<dbReference type="AlphaFoldDB" id="Q1YGN0"/>